<dbReference type="EMBL" id="JBJKTR010000013">
    <property type="protein sequence ID" value="KAL3350658.1"/>
    <property type="molecule type" value="Genomic_DNA"/>
</dbReference>
<gene>
    <name evidence="2" type="ORF">AABB24_023204</name>
</gene>
<dbReference type="PANTHER" id="PTHR36346:SF5">
    <property type="match status" value="1"/>
</dbReference>
<keyword evidence="3" id="KW-1185">Reference proteome</keyword>
<evidence type="ECO:0000256" key="1">
    <source>
        <dbReference type="SAM" id="MobiDB-lite"/>
    </source>
</evidence>
<evidence type="ECO:0000313" key="2">
    <source>
        <dbReference type="EMBL" id="KAL3350658.1"/>
    </source>
</evidence>
<name>A0ABD2T3Y3_9SOLN</name>
<organism evidence="2 3">
    <name type="scientific">Solanum stoloniferum</name>
    <dbReference type="NCBI Taxonomy" id="62892"/>
    <lineage>
        <taxon>Eukaryota</taxon>
        <taxon>Viridiplantae</taxon>
        <taxon>Streptophyta</taxon>
        <taxon>Embryophyta</taxon>
        <taxon>Tracheophyta</taxon>
        <taxon>Spermatophyta</taxon>
        <taxon>Magnoliopsida</taxon>
        <taxon>eudicotyledons</taxon>
        <taxon>Gunneridae</taxon>
        <taxon>Pentapetalae</taxon>
        <taxon>asterids</taxon>
        <taxon>lamiids</taxon>
        <taxon>Solanales</taxon>
        <taxon>Solanaceae</taxon>
        <taxon>Solanoideae</taxon>
        <taxon>Solaneae</taxon>
        <taxon>Solanum</taxon>
    </lineage>
</organism>
<sequence length="100" mass="11612">IFSRLQKQEERKREELFFPRKKMATVVDACVCEITKISEKVRAKSLFLLKKKKTGEKNMEESKKRQNFSSSSSSEMAEGKNDSTMCEATMFLLMDRFAPC</sequence>
<evidence type="ECO:0000313" key="3">
    <source>
        <dbReference type="Proteomes" id="UP001627284"/>
    </source>
</evidence>
<feature type="compositionally biased region" description="Basic and acidic residues" evidence="1">
    <location>
        <begin position="55"/>
        <end position="64"/>
    </location>
</feature>
<proteinExistence type="predicted"/>
<dbReference type="AlphaFoldDB" id="A0ABD2T3Y3"/>
<feature type="non-terminal residue" evidence="2">
    <location>
        <position position="1"/>
    </location>
</feature>
<reference evidence="2 3" key="1">
    <citation type="submission" date="2024-05" db="EMBL/GenBank/DDBJ databases">
        <title>De novo assembly of an allotetraploid wild potato.</title>
        <authorList>
            <person name="Hosaka A.J."/>
        </authorList>
    </citation>
    <scope>NUCLEOTIDE SEQUENCE [LARGE SCALE GENOMIC DNA]</scope>
    <source>
        <tissue evidence="2">Young leaves</tissue>
    </source>
</reference>
<accession>A0ABD2T3Y3</accession>
<dbReference type="PANTHER" id="PTHR36346">
    <property type="entry name" value="EXPRESSED PROTEIN"/>
    <property type="match status" value="1"/>
</dbReference>
<protein>
    <submittedName>
        <fullName evidence="2">Uncharacterized protein</fullName>
    </submittedName>
</protein>
<dbReference type="Proteomes" id="UP001627284">
    <property type="component" value="Unassembled WGS sequence"/>
</dbReference>
<feature type="region of interest" description="Disordered" evidence="1">
    <location>
        <begin position="53"/>
        <end position="82"/>
    </location>
</feature>
<comment type="caution">
    <text evidence="2">The sequence shown here is derived from an EMBL/GenBank/DDBJ whole genome shotgun (WGS) entry which is preliminary data.</text>
</comment>